<protein>
    <submittedName>
        <fullName evidence="1">Uncharacterized protein</fullName>
    </submittedName>
</protein>
<organism evidence="1 2">
    <name type="scientific">Psilocybe cubensis</name>
    <name type="common">Psychedelic mushroom</name>
    <name type="synonym">Stropharia cubensis</name>
    <dbReference type="NCBI Taxonomy" id="181762"/>
    <lineage>
        <taxon>Eukaryota</taxon>
        <taxon>Fungi</taxon>
        <taxon>Dikarya</taxon>
        <taxon>Basidiomycota</taxon>
        <taxon>Agaricomycotina</taxon>
        <taxon>Agaricomycetes</taxon>
        <taxon>Agaricomycetidae</taxon>
        <taxon>Agaricales</taxon>
        <taxon>Agaricineae</taxon>
        <taxon>Strophariaceae</taxon>
        <taxon>Psilocybe</taxon>
    </lineage>
</organism>
<dbReference type="EMBL" id="JAFIQS020000006">
    <property type="protein sequence ID" value="KAH9480223.1"/>
    <property type="molecule type" value="Genomic_DNA"/>
</dbReference>
<sequence>MSDKKNPGIAVTFSLVAGEPGDIVERAAFWDAPSTVQWFRDQGYILYQRGEPEVDDLPSPYTFPPHSPTQASIADYPYPHYDLSHTLCSREPKGKVVFALNSLNQHVAIKLVKADTDELTILQFLKMLDLNVLRDNCVIPVLDILPIEGFSFVVMPRFFNQMGDRRALPKSRDITRAANLDSLSNQSMYHMAQETNFLKAVNFLHEHNITHRDIKLSNFLVNHCVHDDYTIESTHRKELRSQNRLLYAIFDFDHSIKLPPGVDRSQFRLPYKKSWGTFNVVNDTAQGEPDFNPFVFDVAELDQEILLERDVAWHIPYDTYDRWENLPPEFIRQWEHYREPPLRWTTTLLRKICLQPWGWHTVPQIRRLLACISSPFRHKQ</sequence>
<gene>
    <name evidence="1" type="ORF">JR316_0006821</name>
</gene>
<reference evidence="1" key="1">
    <citation type="submission" date="2021-10" db="EMBL/GenBank/DDBJ databases">
        <title>Psilocybe cubensis genome.</title>
        <authorList>
            <person name="Mckernan K.J."/>
            <person name="Crawford S."/>
            <person name="Trippe A."/>
            <person name="Kane L.T."/>
            <person name="Mclaughlin S."/>
        </authorList>
    </citation>
    <scope>NUCLEOTIDE SEQUENCE</scope>
    <source>
        <strain evidence="1">MGC-MH-2018</strain>
    </source>
</reference>
<name>A0ACB8GXG9_PSICU</name>
<accession>A0ACB8GXG9</accession>
<keyword evidence="2" id="KW-1185">Reference proteome</keyword>
<evidence type="ECO:0000313" key="1">
    <source>
        <dbReference type="EMBL" id="KAH9480223.1"/>
    </source>
</evidence>
<evidence type="ECO:0000313" key="2">
    <source>
        <dbReference type="Proteomes" id="UP000664032"/>
    </source>
</evidence>
<comment type="caution">
    <text evidence="1">The sequence shown here is derived from an EMBL/GenBank/DDBJ whole genome shotgun (WGS) entry which is preliminary data.</text>
</comment>
<dbReference type="Proteomes" id="UP000664032">
    <property type="component" value="Unassembled WGS sequence"/>
</dbReference>
<proteinExistence type="predicted"/>